<dbReference type="Proteomes" id="UP000531594">
    <property type="component" value="Unassembled WGS sequence"/>
</dbReference>
<evidence type="ECO:0000313" key="2">
    <source>
        <dbReference type="Proteomes" id="UP000531594"/>
    </source>
</evidence>
<keyword evidence="2" id="KW-1185">Reference proteome</keyword>
<evidence type="ECO:0000313" key="1">
    <source>
        <dbReference type="EMBL" id="MBB6447661.1"/>
    </source>
</evidence>
<dbReference type="EMBL" id="JACHGK010000025">
    <property type="protein sequence ID" value="MBB6447661.1"/>
    <property type="molecule type" value="Genomic_DNA"/>
</dbReference>
<dbReference type="AlphaFoldDB" id="A0A7X0HVQ9"/>
<accession>A0A7X0HVQ9</accession>
<protein>
    <submittedName>
        <fullName evidence="1">Uncharacterized protein</fullName>
    </submittedName>
</protein>
<gene>
    <name evidence="1" type="ORF">HNR53_004349</name>
</gene>
<sequence length="88" mass="10292">MPLKGDYINLPHHFQKVNNFLKVILSAAISFSYRLAATFINISGNYIKVNLFFEIIWTLYLLRKSFLDCTLQLNSILFILISENSKYQ</sequence>
<name>A0A7X0HVQ9_9BACI</name>
<proteinExistence type="predicted"/>
<organism evidence="1 2">
    <name type="scientific">Bacillus benzoevorans</name>
    <dbReference type="NCBI Taxonomy" id="1456"/>
    <lineage>
        <taxon>Bacteria</taxon>
        <taxon>Bacillati</taxon>
        <taxon>Bacillota</taxon>
        <taxon>Bacilli</taxon>
        <taxon>Bacillales</taxon>
        <taxon>Bacillaceae</taxon>
        <taxon>Bacillus</taxon>
    </lineage>
</organism>
<reference evidence="1 2" key="1">
    <citation type="submission" date="2020-08" db="EMBL/GenBank/DDBJ databases">
        <title>Genomic Encyclopedia of Type Strains, Phase IV (KMG-IV): sequencing the most valuable type-strain genomes for metagenomic binning, comparative biology and taxonomic classification.</title>
        <authorList>
            <person name="Goeker M."/>
        </authorList>
    </citation>
    <scope>NUCLEOTIDE SEQUENCE [LARGE SCALE GENOMIC DNA]</scope>
    <source>
        <strain evidence="1 2">DSM 5391</strain>
    </source>
</reference>
<comment type="caution">
    <text evidence="1">The sequence shown here is derived from an EMBL/GenBank/DDBJ whole genome shotgun (WGS) entry which is preliminary data.</text>
</comment>